<protein>
    <submittedName>
        <fullName evidence="2">SWIM-type domain-containing protein</fullName>
    </submittedName>
</protein>
<feature type="compositionally biased region" description="Polar residues" evidence="1">
    <location>
        <begin position="58"/>
        <end position="67"/>
    </location>
</feature>
<gene>
    <name evidence="2" type="ORF">R3P38DRAFT_12668</name>
</gene>
<proteinExistence type="predicted"/>
<evidence type="ECO:0000256" key="1">
    <source>
        <dbReference type="SAM" id="MobiDB-lite"/>
    </source>
</evidence>
<feature type="compositionally biased region" description="Low complexity" evidence="1">
    <location>
        <begin position="74"/>
        <end position="84"/>
    </location>
</feature>
<accession>A0AAW0EHG7</accession>
<dbReference type="Proteomes" id="UP001362999">
    <property type="component" value="Unassembled WGS sequence"/>
</dbReference>
<organism evidence="2 3">
    <name type="scientific">Favolaschia claudopus</name>
    <dbReference type="NCBI Taxonomy" id="2862362"/>
    <lineage>
        <taxon>Eukaryota</taxon>
        <taxon>Fungi</taxon>
        <taxon>Dikarya</taxon>
        <taxon>Basidiomycota</taxon>
        <taxon>Agaricomycotina</taxon>
        <taxon>Agaricomycetes</taxon>
        <taxon>Agaricomycetidae</taxon>
        <taxon>Agaricales</taxon>
        <taxon>Marasmiineae</taxon>
        <taxon>Mycenaceae</taxon>
        <taxon>Favolaschia</taxon>
    </lineage>
</organism>
<keyword evidence="3" id="KW-1185">Reference proteome</keyword>
<dbReference type="AlphaFoldDB" id="A0AAW0EHG7"/>
<comment type="caution">
    <text evidence="2">The sequence shown here is derived from an EMBL/GenBank/DDBJ whole genome shotgun (WGS) entry which is preliminary data.</text>
</comment>
<name>A0AAW0EHG7_9AGAR</name>
<feature type="region of interest" description="Disordered" evidence="1">
    <location>
        <begin position="38"/>
        <end position="84"/>
    </location>
</feature>
<dbReference type="EMBL" id="JAWWNJ010000001">
    <property type="protein sequence ID" value="KAK7063800.1"/>
    <property type="molecule type" value="Genomic_DNA"/>
</dbReference>
<reference evidence="2 3" key="1">
    <citation type="journal article" date="2024" name="J Genomics">
        <title>Draft genome sequencing and assembly of Favolaschia claudopus CIRM-BRFM 2984 isolated from oak limbs.</title>
        <authorList>
            <person name="Navarro D."/>
            <person name="Drula E."/>
            <person name="Chaduli D."/>
            <person name="Cazenave R."/>
            <person name="Ahrendt S."/>
            <person name="Wang J."/>
            <person name="Lipzen A."/>
            <person name="Daum C."/>
            <person name="Barry K."/>
            <person name="Grigoriev I.V."/>
            <person name="Favel A."/>
            <person name="Rosso M.N."/>
            <person name="Martin F."/>
        </authorList>
    </citation>
    <scope>NUCLEOTIDE SEQUENCE [LARGE SCALE GENOMIC DNA]</scope>
    <source>
        <strain evidence="2 3">CIRM-BRFM 2984</strain>
    </source>
</reference>
<evidence type="ECO:0000313" key="2">
    <source>
        <dbReference type="EMBL" id="KAK7063800.1"/>
    </source>
</evidence>
<evidence type="ECO:0000313" key="3">
    <source>
        <dbReference type="Proteomes" id="UP001362999"/>
    </source>
</evidence>
<sequence>MDQSLLRPPNFKPRPWPWPWGHKSIVLDVEENQKQQVNSWLDADLSDDEADSDYVPSSPRSGNSNYSDVLETASSDSDASGSDINDSELAQIQADALTGWRASPTGSLGALDAQAALEQRIEILVKAEEDAAASYDPNQVVSLITQFYELMVTMGHWPEGSIRYPPHTDPPVNEELATELGYPPAVISVMHKLPYPNPSINTWHDDEHAIFDETRLADYTQESYLREGRLPPPYMYIDDCPPIDAWLLPLVIPKRYGWHCMLDTKIGVIRAYSVDSVSEWTTEWVRHGRVEFGSEKWEHASRTEYRRATIIPAARYFEELIYAYYSLARLPLVRGNANDPLDSNVKDEDKEQQEILLSLYTKYGWPHNWQRAEFLAEWGTKTKEISEKWREIRSSIPNEDSELFE</sequence>